<keyword evidence="1" id="KW-1133">Transmembrane helix</keyword>
<dbReference type="AlphaFoldDB" id="A0A0C3NQW6"/>
<dbReference type="Proteomes" id="UP000054217">
    <property type="component" value="Unassembled WGS sequence"/>
</dbReference>
<proteinExistence type="predicted"/>
<dbReference type="HOGENOM" id="CLU_1939015_0_0_1"/>
<gene>
    <name evidence="2" type="ORF">M404DRAFT_626795</name>
</gene>
<accession>A0A0C3NQW6</accession>
<keyword evidence="1" id="KW-0472">Membrane</keyword>
<keyword evidence="3" id="KW-1185">Reference proteome</keyword>
<organism evidence="2 3">
    <name type="scientific">Pisolithus tinctorius Marx 270</name>
    <dbReference type="NCBI Taxonomy" id="870435"/>
    <lineage>
        <taxon>Eukaryota</taxon>
        <taxon>Fungi</taxon>
        <taxon>Dikarya</taxon>
        <taxon>Basidiomycota</taxon>
        <taxon>Agaricomycotina</taxon>
        <taxon>Agaricomycetes</taxon>
        <taxon>Agaricomycetidae</taxon>
        <taxon>Boletales</taxon>
        <taxon>Sclerodermatineae</taxon>
        <taxon>Pisolithaceae</taxon>
        <taxon>Pisolithus</taxon>
    </lineage>
</organism>
<protein>
    <submittedName>
        <fullName evidence="2">Uncharacterized protein</fullName>
    </submittedName>
</protein>
<reference evidence="3" key="2">
    <citation type="submission" date="2015-01" db="EMBL/GenBank/DDBJ databases">
        <title>Evolutionary Origins and Diversification of the Mycorrhizal Mutualists.</title>
        <authorList>
            <consortium name="DOE Joint Genome Institute"/>
            <consortium name="Mycorrhizal Genomics Consortium"/>
            <person name="Kohler A."/>
            <person name="Kuo A."/>
            <person name="Nagy L.G."/>
            <person name="Floudas D."/>
            <person name="Copeland A."/>
            <person name="Barry K.W."/>
            <person name="Cichocki N."/>
            <person name="Veneault-Fourrey C."/>
            <person name="LaButti K."/>
            <person name="Lindquist E.A."/>
            <person name="Lipzen A."/>
            <person name="Lundell T."/>
            <person name="Morin E."/>
            <person name="Murat C."/>
            <person name="Riley R."/>
            <person name="Ohm R."/>
            <person name="Sun H."/>
            <person name="Tunlid A."/>
            <person name="Henrissat B."/>
            <person name="Grigoriev I.V."/>
            <person name="Hibbett D.S."/>
            <person name="Martin F."/>
        </authorList>
    </citation>
    <scope>NUCLEOTIDE SEQUENCE [LARGE SCALE GENOMIC DNA]</scope>
    <source>
        <strain evidence="3">Marx 270</strain>
    </source>
</reference>
<evidence type="ECO:0000256" key="1">
    <source>
        <dbReference type="SAM" id="Phobius"/>
    </source>
</evidence>
<dbReference type="InParanoid" id="A0A0C3NQW6"/>
<sequence length="130" mass="14799">MWASVLLRTGTRILFACTRSGFKYSLVLVVNRALSRLPHQALAIHGACRRRNNGLFFLGWFRLCRATSTSCFEPNGAYRQRRVCLCNISHLSVEFEERLAANLYIVVPYLAVFTCAGVYLRSFLSEVTMI</sequence>
<dbReference type="EMBL" id="KN831977">
    <property type="protein sequence ID" value="KIO03255.1"/>
    <property type="molecule type" value="Genomic_DNA"/>
</dbReference>
<evidence type="ECO:0000313" key="2">
    <source>
        <dbReference type="EMBL" id="KIO03255.1"/>
    </source>
</evidence>
<feature type="transmembrane region" description="Helical" evidence="1">
    <location>
        <begin position="99"/>
        <end position="120"/>
    </location>
</feature>
<keyword evidence="1" id="KW-0812">Transmembrane</keyword>
<evidence type="ECO:0000313" key="3">
    <source>
        <dbReference type="Proteomes" id="UP000054217"/>
    </source>
</evidence>
<name>A0A0C3NQW6_PISTI</name>
<reference evidence="2 3" key="1">
    <citation type="submission" date="2014-04" db="EMBL/GenBank/DDBJ databases">
        <authorList>
            <consortium name="DOE Joint Genome Institute"/>
            <person name="Kuo A."/>
            <person name="Kohler A."/>
            <person name="Costa M.D."/>
            <person name="Nagy L.G."/>
            <person name="Floudas D."/>
            <person name="Copeland A."/>
            <person name="Barry K.W."/>
            <person name="Cichocki N."/>
            <person name="Veneault-Fourrey C."/>
            <person name="LaButti K."/>
            <person name="Lindquist E.A."/>
            <person name="Lipzen A."/>
            <person name="Lundell T."/>
            <person name="Morin E."/>
            <person name="Murat C."/>
            <person name="Sun H."/>
            <person name="Tunlid A."/>
            <person name="Henrissat B."/>
            <person name="Grigoriev I.V."/>
            <person name="Hibbett D.S."/>
            <person name="Martin F."/>
            <person name="Nordberg H.P."/>
            <person name="Cantor M.N."/>
            <person name="Hua S.X."/>
        </authorList>
    </citation>
    <scope>NUCLEOTIDE SEQUENCE [LARGE SCALE GENOMIC DNA]</scope>
    <source>
        <strain evidence="2 3">Marx 270</strain>
    </source>
</reference>